<dbReference type="PANTHER" id="PTHR12143">
    <property type="entry name" value="PEPTIDE N-GLYCANASE PNGASE -RELATED"/>
    <property type="match status" value="1"/>
</dbReference>
<comment type="cofactor">
    <cofactor evidence="1">
        <name>Ca(2+)</name>
        <dbReference type="ChEBI" id="CHEBI:29108"/>
    </cofactor>
</comment>
<dbReference type="Gene3D" id="2.70.98.10">
    <property type="match status" value="1"/>
</dbReference>
<dbReference type="GO" id="GO:0005829">
    <property type="term" value="C:cytosol"/>
    <property type="evidence" value="ECO:0007669"/>
    <property type="project" value="TreeGrafter"/>
</dbReference>
<dbReference type="GO" id="GO:0006516">
    <property type="term" value="P:glycoprotein catabolic process"/>
    <property type="evidence" value="ECO:0007669"/>
    <property type="project" value="TreeGrafter"/>
</dbReference>
<feature type="signal peptide" evidence="5">
    <location>
        <begin position="1"/>
        <end position="19"/>
    </location>
</feature>
<dbReference type="FunFam" id="3.30.2080.10:FF:000001">
    <property type="entry name" value="Alpha-1,2-mannosidase subfamily"/>
    <property type="match status" value="1"/>
</dbReference>
<evidence type="ECO:0000256" key="1">
    <source>
        <dbReference type="ARBA" id="ARBA00001913"/>
    </source>
</evidence>
<protein>
    <submittedName>
        <fullName evidence="8">Putative alpha-1,2-mannosidase</fullName>
    </submittedName>
</protein>
<evidence type="ECO:0000256" key="4">
    <source>
        <dbReference type="SAM" id="MobiDB-lite"/>
    </source>
</evidence>
<feature type="chain" id="PRO_5012736065" evidence="5">
    <location>
        <begin position="20"/>
        <end position="754"/>
    </location>
</feature>
<feature type="domain" description="Glycosyl hydrolase family 92 N-terminal" evidence="7">
    <location>
        <begin position="26"/>
        <end position="252"/>
    </location>
</feature>
<dbReference type="RefSeq" id="WP_296949028.1">
    <property type="nucleotide sequence ID" value="NZ_LT599021.1"/>
</dbReference>
<dbReference type="GO" id="GO:0000224">
    <property type="term" value="F:peptide-N4-(N-acetyl-beta-glucosaminyl)asparagine amidase activity"/>
    <property type="evidence" value="ECO:0007669"/>
    <property type="project" value="TreeGrafter"/>
</dbReference>
<dbReference type="SUPFAM" id="SSF48208">
    <property type="entry name" value="Six-hairpin glycosidases"/>
    <property type="match status" value="1"/>
</dbReference>
<evidence type="ECO:0000259" key="6">
    <source>
        <dbReference type="Pfam" id="PF07971"/>
    </source>
</evidence>
<proteinExistence type="predicted"/>
<name>A0A212JJ23_9BACT</name>
<accession>A0A212JJ23</accession>
<dbReference type="PANTHER" id="PTHR12143:SF43">
    <property type="entry name" value="PUTATIVE-RELATED"/>
    <property type="match status" value="1"/>
</dbReference>
<dbReference type="EMBL" id="FLUL01000001">
    <property type="protein sequence ID" value="SBV99439.1"/>
    <property type="molecule type" value="Genomic_DNA"/>
</dbReference>
<dbReference type="Gene3D" id="3.30.2080.10">
    <property type="entry name" value="GH92 mannosidase domain"/>
    <property type="match status" value="1"/>
</dbReference>
<sequence>MKKVFIAIVAGILSITATAQLDLVKYVNTLQGTNSEHALTRGNTYPTTALPFGMHTWSPQTGENGSGWKYQYKKDSIRGFQQAHQCSSWTRDYCVFSLMPVIGQLKVDQYDRAAKFSHDNEIGKPHYYSVKLDNGIKVEMSPTERGAHLRFNYPGKQNAYLVLDGYIGLSSVNIDQKKGKITGYITNSSGRLSQDFKNYFVIVFDKPIIAYGTWDNKSKDIKSGNNGDAGKGIGAYVQFASGTTVQVKVASSYISPEQAELNLSKELGGYKKLEDTKNAAWKIWNDHLNRILVEDDSEENKATFYSCFFRASLFSRKFYEVDAYGDSFYRSPNDMKVYKGYYYTDTGFWDTFRGQFPLTCILHPTMQGRYMQALVDAKDQFGWFPSWAFPHEQGGMIGNHGISVLADAWAKGIRTFDAEKVLKGYYHEITNDGPGAPANGRKGWKEYFTLGYIPYPDVRESTAKTLEYAYDDFCGYQLAKMTGNDFYMNVFGKQMYNYKNVYDAESGFMRGRQKDGKWVPNFDPYEWGGPFTEGCAWHYLWSVFHDPQGLINLMGGEKNFISKMDSVFTVSNKFKVGTYGRVIHEMAEMEMANLGQYAHGNQPIQHMIYLYNYAGEPWKSQFWAREVMKKLYNATEDGYPGDEDQGQTSSWYVLSALGFYSVCPGTDEYVIGSPLFRKATITMEDGKKFIIEANNNDTQNVYIQSATLNGKSFDKNYVQYNDIINGGTLKFEMGSQPNKNRNTTKDAAPFSLTR</sequence>
<dbReference type="InterPro" id="IPR050883">
    <property type="entry name" value="PNGase"/>
</dbReference>
<evidence type="ECO:0000313" key="8">
    <source>
        <dbReference type="EMBL" id="SBV99439.1"/>
    </source>
</evidence>
<dbReference type="Gene3D" id="1.20.1050.60">
    <property type="entry name" value="alpha-1,2-mannosidase"/>
    <property type="match status" value="1"/>
</dbReference>
<dbReference type="FunFam" id="1.20.1610.10:FF:000001">
    <property type="entry name" value="Putative alpha-1,2-mannosidase"/>
    <property type="match status" value="1"/>
</dbReference>
<dbReference type="Pfam" id="PF17678">
    <property type="entry name" value="Glyco_hydro_92N"/>
    <property type="match status" value="1"/>
</dbReference>
<dbReference type="Pfam" id="PF07971">
    <property type="entry name" value="Glyco_hydro_92"/>
    <property type="match status" value="1"/>
</dbReference>
<comment type="subunit">
    <text evidence="2">Monomer.</text>
</comment>
<dbReference type="NCBIfam" id="TIGR01180">
    <property type="entry name" value="aman2_put"/>
    <property type="match status" value="1"/>
</dbReference>
<dbReference type="InterPro" id="IPR005887">
    <property type="entry name" value="GH92_a_mannosidase_put"/>
</dbReference>
<dbReference type="InterPro" id="IPR014718">
    <property type="entry name" value="GH-type_carb-bd"/>
</dbReference>
<dbReference type="InterPro" id="IPR041371">
    <property type="entry name" value="GH92_N"/>
</dbReference>
<dbReference type="AlphaFoldDB" id="A0A212JJ23"/>
<dbReference type="InterPro" id="IPR012939">
    <property type="entry name" value="Glyco_hydro_92"/>
</dbReference>
<dbReference type="Gene3D" id="1.20.1610.10">
    <property type="entry name" value="alpha-1,2-mannosidases domains"/>
    <property type="match status" value="1"/>
</dbReference>
<keyword evidence="3" id="KW-0106">Calcium</keyword>
<dbReference type="InterPro" id="IPR008928">
    <property type="entry name" value="6-hairpin_glycosidase_sf"/>
</dbReference>
<reference evidence="8" key="1">
    <citation type="submission" date="2016-04" db="EMBL/GenBank/DDBJ databases">
        <authorList>
            <person name="Evans L.H."/>
            <person name="Alamgir A."/>
            <person name="Owens N."/>
            <person name="Weber N.D."/>
            <person name="Virtaneva K."/>
            <person name="Barbian K."/>
            <person name="Babar A."/>
            <person name="Rosenke K."/>
        </authorList>
    </citation>
    <scope>NUCLEOTIDE SEQUENCE</scope>
    <source>
        <strain evidence="8">86-2</strain>
    </source>
</reference>
<dbReference type="GO" id="GO:0030246">
    <property type="term" value="F:carbohydrate binding"/>
    <property type="evidence" value="ECO:0007669"/>
    <property type="project" value="InterPro"/>
</dbReference>
<feature type="domain" description="Glycosyl hydrolase family 92" evidence="6">
    <location>
        <begin position="258"/>
        <end position="735"/>
    </location>
</feature>
<evidence type="ECO:0000256" key="2">
    <source>
        <dbReference type="ARBA" id="ARBA00011245"/>
    </source>
</evidence>
<evidence type="ECO:0000256" key="5">
    <source>
        <dbReference type="SAM" id="SignalP"/>
    </source>
</evidence>
<dbReference type="GO" id="GO:0005975">
    <property type="term" value="P:carbohydrate metabolic process"/>
    <property type="evidence" value="ECO:0007669"/>
    <property type="project" value="InterPro"/>
</dbReference>
<organism evidence="8">
    <name type="scientific">uncultured Dysgonomonas sp</name>
    <dbReference type="NCBI Taxonomy" id="206096"/>
    <lineage>
        <taxon>Bacteria</taxon>
        <taxon>Pseudomonadati</taxon>
        <taxon>Bacteroidota</taxon>
        <taxon>Bacteroidia</taxon>
        <taxon>Bacteroidales</taxon>
        <taxon>Dysgonomonadaceae</taxon>
        <taxon>Dysgonomonas</taxon>
        <taxon>environmental samples</taxon>
    </lineage>
</organism>
<evidence type="ECO:0000259" key="7">
    <source>
        <dbReference type="Pfam" id="PF17678"/>
    </source>
</evidence>
<gene>
    <name evidence="8" type="ORF">KL86DYS2_11657</name>
</gene>
<keyword evidence="5" id="KW-0732">Signal</keyword>
<feature type="region of interest" description="Disordered" evidence="4">
    <location>
        <begin position="732"/>
        <end position="754"/>
    </location>
</feature>
<evidence type="ECO:0000256" key="3">
    <source>
        <dbReference type="ARBA" id="ARBA00022837"/>
    </source>
</evidence>